<dbReference type="PANTHER" id="PTHR13447:SF2">
    <property type="entry name" value="SMALL RIBOSOMAL SUBUNIT PROTEIN BS1M"/>
    <property type="match status" value="1"/>
</dbReference>
<evidence type="ECO:0000256" key="1">
    <source>
        <dbReference type="SAM" id="MobiDB-lite"/>
    </source>
</evidence>
<name>A0A183EG34_9BILA</name>
<reference evidence="2" key="1">
    <citation type="submission" date="2016-06" db="UniProtKB">
        <authorList>
            <consortium name="WormBaseParasite"/>
        </authorList>
    </citation>
    <scope>IDENTIFICATION</scope>
</reference>
<dbReference type="WBParaSite" id="GPUH_0001995001-mRNA-1">
    <property type="protein sequence ID" value="GPUH_0001995001-mRNA-1"/>
    <property type="gene ID" value="GPUH_0001995001"/>
</dbReference>
<dbReference type="AlphaFoldDB" id="A0A183EG34"/>
<dbReference type="GO" id="GO:0005763">
    <property type="term" value="C:mitochondrial small ribosomal subunit"/>
    <property type="evidence" value="ECO:0007669"/>
    <property type="project" value="TreeGrafter"/>
</dbReference>
<feature type="compositionally biased region" description="Basic and acidic residues" evidence="1">
    <location>
        <begin position="96"/>
        <end position="110"/>
    </location>
</feature>
<organism evidence="2">
    <name type="scientific">Gongylonema pulchrum</name>
    <dbReference type="NCBI Taxonomy" id="637853"/>
    <lineage>
        <taxon>Eukaryota</taxon>
        <taxon>Metazoa</taxon>
        <taxon>Ecdysozoa</taxon>
        <taxon>Nematoda</taxon>
        <taxon>Chromadorea</taxon>
        <taxon>Rhabditida</taxon>
        <taxon>Spirurina</taxon>
        <taxon>Spiruromorpha</taxon>
        <taxon>Spiruroidea</taxon>
        <taxon>Gongylonematidae</taxon>
        <taxon>Gongylonema</taxon>
    </lineage>
</organism>
<dbReference type="InterPro" id="IPR019375">
    <property type="entry name" value="Ribosomal_bS1m"/>
</dbReference>
<protein>
    <submittedName>
        <fullName evidence="2">ABC transporter ATP-binding protein</fullName>
    </submittedName>
</protein>
<evidence type="ECO:0000313" key="2">
    <source>
        <dbReference type="WBParaSite" id="GPUH_0001995001-mRNA-1"/>
    </source>
</evidence>
<accession>A0A183EG34</accession>
<sequence>LGDFEGRIVIGEVPQLNAVKANYFRKYAIGTKVLLRLHDPELSELFLGSKTELTLLEADATILGLYSTHSDRSRKAASLTDIENEANRIRASTSRDTGEPKELAEKRIKV</sequence>
<dbReference type="Pfam" id="PF10246">
    <property type="entry name" value="MRP-S35"/>
    <property type="match status" value="1"/>
</dbReference>
<proteinExistence type="predicted"/>
<feature type="region of interest" description="Disordered" evidence="1">
    <location>
        <begin position="88"/>
        <end position="110"/>
    </location>
</feature>
<dbReference type="PANTHER" id="PTHR13447">
    <property type="entry name" value="MITOCHONDRIAL 28S RIBOSOMAL PROTEIN S28"/>
    <property type="match status" value="1"/>
</dbReference>